<dbReference type="GO" id="GO:0004252">
    <property type="term" value="F:serine-type endopeptidase activity"/>
    <property type="evidence" value="ECO:0007669"/>
    <property type="project" value="InterPro"/>
</dbReference>
<dbReference type="PROSITE" id="PS50106">
    <property type="entry name" value="PDZ"/>
    <property type="match status" value="1"/>
</dbReference>
<feature type="domain" description="PDZ" evidence="18">
    <location>
        <begin position="257"/>
        <end position="316"/>
    </location>
</feature>
<organism evidence="19 20">
    <name type="scientific">Candidatus Dechloromonas phosphorivorans</name>
    <dbReference type="NCBI Taxonomy" id="2899244"/>
    <lineage>
        <taxon>Bacteria</taxon>
        <taxon>Pseudomonadati</taxon>
        <taxon>Pseudomonadota</taxon>
        <taxon>Betaproteobacteria</taxon>
        <taxon>Rhodocyclales</taxon>
        <taxon>Azonexaceae</taxon>
        <taxon>Dechloromonas</taxon>
    </lineage>
</organism>
<dbReference type="CDD" id="cd10839">
    <property type="entry name" value="cpPDZ1_DegP-like"/>
    <property type="match status" value="1"/>
</dbReference>
<evidence type="ECO:0000256" key="12">
    <source>
        <dbReference type="ARBA" id="ARBA00023016"/>
    </source>
</evidence>
<evidence type="ECO:0000256" key="17">
    <source>
        <dbReference type="SAM" id="SignalP"/>
    </source>
</evidence>
<evidence type="ECO:0000256" key="13">
    <source>
        <dbReference type="ARBA" id="ARBA00032850"/>
    </source>
</evidence>
<evidence type="ECO:0000256" key="14">
    <source>
        <dbReference type="PIRSR" id="PIRSR611782-1"/>
    </source>
</evidence>
<dbReference type="InterPro" id="IPR036034">
    <property type="entry name" value="PDZ_sf"/>
</dbReference>
<dbReference type="InterPro" id="IPR001478">
    <property type="entry name" value="PDZ"/>
</dbReference>
<gene>
    <name evidence="19" type="ORF">IPN75_10930</name>
</gene>
<proteinExistence type="inferred from homology"/>
<keyword evidence="9" id="KW-0574">Periplasm</keyword>
<evidence type="ECO:0000256" key="16">
    <source>
        <dbReference type="SAM" id="MobiDB-lite"/>
    </source>
</evidence>
<dbReference type="Pfam" id="PF13180">
    <property type="entry name" value="PDZ_2"/>
    <property type="match status" value="1"/>
</dbReference>
<keyword evidence="7 17" id="KW-0732">Signal</keyword>
<evidence type="ECO:0000256" key="7">
    <source>
        <dbReference type="ARBA" id="ARBA00022729"/>
    </source>
</evidence>
<reference evidence="19" key="1">
    <citation type="submission" date="2020-10" db="EMBL/GenBank/DDBJ databases">
        <title>Connecting structure to function with the recovery of over 1000 high-quality activated sludge metagenome-assembled genomes encoding full-length rRNA genes using long-read sequencing.</title>
        <authorList>
            <person name="Singleton C.M."/>
            <person name="Petriglieri F."/>
            <person name="Kristensen J.M."/>
            <person name="Kirkegaard R.H."/>
            <person name="Michaelsen T.Y."/>
            <person name="Andersen M.H."/>
            <person name="Karst S.M."/>
            <person name="Dueholm M.S."/>
            <person name="Nielsen P.H."/>
            <person name="Albertsen M."/>
        </authorList>
    </citation>
    <scope>NUCLEOTIDE SEQUENCE</scope>
    <source>
        <strain evidence="19">OdNE_18-Q3-R46-58_BAT3C.305</strain>
    </source>
</reference>
<dbReference type="NCBIfam" id="TIGR02037">
    <property type="entry name" value="degP_htrA_DO"/>
    <property type="match status" value="1"/>
</dbReference>
<dbReference type="GO" id="GO:0006508">
    <property type="term" value="P:proteolysis"/>
    <property type="evidence" value="ECO:0007669"/>
    <property type="project" value="UniProtKB-KW"/>
</dbReference>
<dbReference type="Gene3D" id="2.40.10.120">
    <property type="match status" value="1"/>
</dbReference>
<name>A0A9D7QKW3_9RHOO</name>
<comment type="similarity">
    <text evidence="3">Belongs to the peptidase S1C family.</text>
</comment>
<evidence type="ECO:0000259" key="18">
    <source>
        <dbReference type="PROSITE" id="PS50106"/>
    </source>
</evidence>
<dbReference type="Gene3D" id="2.30.42.10">
    <property type="match status" value="1"/>
</dbReference>
<comment type="caution">
    <text evidence="19">The sequence shown here is derived from an EMBL/GenBank/DDBJ whole genome shotgun (WGS) entry which is preliminary data.</text>
</comment>
<feature type="binding site" evidence="15">
    <location>
        <position position="105"/>
    </location>
    <ligand>
        <name>substrate</name>
    </ligand>
</feature>
<feature type="active site" description="Charge relay system" evidence="14">
    <location>
        <position position="105"/>
    </location>
</feature>
<dbReference type="GO" id="GO:0042597">
    <property type="term" value="C:periplasmic space"/>
    <property type="evidence" value="ECO:0007669"/>
    <property type="project" value="UniProtKB-SubCell"/>
</dbReference>
<evidence type="ECO:0000256" key="2">
    <source>
        <dbReference type="ARBA" id="ARBA00004418"/>
    </source>
</evidence>
<dbReference type="Pfam" id="PF13365">
    <property type="entry name" value="Trypsin_2"/>
    <property type="match status" value="1"/>
</dbReference>
<dbReference type="PRINTS" id="PR00834">
    <property type="entry name" value="PROTEASES2C"/>
</dbReference>
<dbReference type="InterPro" id="IPR009003">
    <property type="entry name" value="Peptidase_S1_PA"/>
</dbReference>
<keyword evidence="10" id="KW-0378">Hydrolase</keyword>
<dbReference type="SUPFAM" id="SSF50494">
    <property type="entry name" value="Trypsin-like serine proteases"/>
    <property type="match status" value="1"/>
</dbReference>
<feature type="binding site" evidence="15">
    <location>
        <begin position="206"/>
        <end position="208"/>
    </location>
    <ligand>
        <name>substrate</name>
    </ligand>
</feature>
<evidence type="ECO:0000256" key="5">
    <source>
        <dbReference type="ARBA" id="ARBA00013958"/>
    </source>
</evidence>
<feature type="signal peptide" evidence="17">
    <location>
        <begin position="1"/>
        <end position="19"/>
    </location>
</feature>
<sequence>MKRFLALFSFLLVFSMALAQTRGLPDFTELAEKQGPAVVNISTTQVMRGNQGMPFPFDESDPAFEFFKRFIPRGPGGSTPREFENKSLGSGFIVSQDGYILTNAHVVDGADEVTVRLTDKREFKAKIIGADKRTDVALLKIEASGLPAVKMADPAQLKVGEWVVAIGSPFGFDNSVTAGIVSAKGRSLPQENYVPFIQTDVAINPGNSGGPLFNMRGEVVGINSQIYSRSGGYMGVSFAIPIDVAMEIQNQLRASGKVSRGRLGVVIQEVSKELAESLALSKPMGAVVNAVEKGGPAEKAGLEPGDVILKFDGKAINTSADLPRLVGATKPGTRSTVQVWRKGATRDIAVTVGEMTEEKTASSRPARGGKPAEQQANRLGLVVSELTAEQKRDLKMSSGLLIQDVRGANARADLRAGDIIIALISKGATTEVTTVEQFNKLLAQFEKGSNITLLIRRGDMQSFVTIKGLNGN</sequence>
<evidence type="ECO:0000256" key="10">
    <source>
        <dbReference type="ARBA" id="ARBA00022801"/>
    </source>
</evidence>
<accession>A0A9D7QKW3</accession>
<feature type="active site" description="Charge relay system" evidence="14">
    <location>
        <position position="208"/>
    </location>
</feature>
<dbReference type="FunFam" id="2.40.10.120:FF:000007">
    <property type="entry name" value="Periplasmic serine endoprotease DegP-like"/>
    <property type="match status" value="1"/>
</dbReference>
<evidence type="ECO:0000256" key="9">
    <source>
        <dbReference type="ARBA" id="ARBA00022764"/>
    </source>
</evidence>
<dbReference type="EC" id="3.4.21.107" evidence="4"/>
<dbReference type="PANTHER" id="PTHR22939">
    <property type="entry name" value="SERINE PROTEASE FAMILY S1C HTRA-RELATED"/>
    <property type="match status" value="1"/>
</dbReference>
<comment type="subcellular location">
    <subcellularLocation>
        <location evidence="2">Periplasm</location>
    </subcellularLocation>
</comment>
<dbReference type="PANTHER" id="PTHR22939:SF130">
    <property type="entry name" value="PERIPLASMIC SERINE ENDOPROTEASE DEGP-LIKE-RELATED"/>
    <property type="match status" value="1"/>
</dbReference>
<dbReference type="AlphaFoldDB" id="A0A9D7QKW3"/>
<evidence type="ECO:0000256" key="4">
    <source>
        <dbReference type="ARBA" id="ARBA00013035"/>
    </source>
</evidence>
<feature type="active site" description="Charge relay system" evidence="14">
    <location>
        <position position="135"/>
    </location>
</feature>
<evidence type="ECO:0000256" key="8">
    <source>
        <dbReference type="ARBA" id="ARBA00022737"/>
    </source>
</evidence>
<comment type="catalytic activity">
    <reaction evidence="1">
        <text>Acts on substrates that are at least partially unfolded. The cleavage site P1 residue is normally between a pair of hydrophobic residues, such as Val-|-Val.</text>
        <dbReference type="EC" id="3.4.21.107"/>
    </reaction>
</comment>
<keyword evidence="12" id="KW-0346">Stress response</keyword>
<dbReference type="SUPFAM" id="SSF50156">
    <property type="entry name" value="PDZ domain-like"/>
    <property type="match status" value="2"/>
</dbReference>
<evidence type="ECO:0000313" key="19">
    <source>
        <dbReference type="EMBL" id="MBK8890852.1"/>
    </source>
</evidence>
<dbReference type="EMBL" id="JADKBR010000015">
    <property type="protein sequence ID" value="MBK8890852.1"/>
    <property type="molecule type" value="Genomic_DNA"/>
</dbReference>
<evidence type="ECO:0000256" key="11">
    <source>
        <dbReference type="ARBA" id="ARBA00022825"/>
    </source>
</evidence>
<dbReference type="SMART" id="SM00228">
    <property type="entry name" value="PDZ"/>
    <property type="match status" value="2"/>
</dbReference>
<dbReference type="InterPro" id="IPR001940">
    <property type="entry name" value="Peptidase_S1C"/>
</dbReference>
<protein>
    <recommendedName>
        <fullName evidence="5">Probable periplasmic serine endoprotease DegP-like</fullName>
        <ecNumber evidence="4">3.4.21.107</ecNumber>
    </recommendedName>
    <alternativeName>
        <fullName evidence="13">Protease Do</fullName>
    </alternativeName>
</protein>
<keyword evidence="11" id="KW-0720">Serine protease</keyword>
<evidence type="ECO:0000256" key="15">
    <source>
        <dbReference type="PIRSR" id="PIRSR611782-2"/>
    </source>
</evidence>
<keyword evidence="8" id="KW-0677">Repeat</keyword>
<evidence type="ECO:0000256" key="3">
    <source>
        <dbReference type="ARBA" id="ARBA00010541"/>
    </source>
</evidence>
<evidence type="ECO:0000313" key="20">
    <source>
        <dbReference type="Proteomes" id="UP000808146"/>
    </source>
</evidence>
<dbReference type="Gene3D" id="2.30.42.60">
    <property type="match status" value="1"/>
</dbReference>
<keyword evidence="6" id="KW-0645">Protease</keyword>
<dbReference type="InterPro" id="IPR011782">
    <property type="entry name" value="Pept_S1C_Do"/>
</dbReference>
<dbReference type="Proteomes" id="UP000808146">
    <property type="component" value="Unassembled WGS sequence"/>
</dbReference>
<feature type="region of interest" description="Disordered" evidence="16">
    <location>
        <begin position="355"/>
        <end position="375"/>
    </location>
</feature>
<evidence type="ECO:0000256" key="1">
    <source>
        <dbReference type="ARBA" id="ARBA00001772"/>
    </source>
</evidence>
<feature type="binding site" evidence="15">
    <location>
        <position position="135"/>
    </location>
    <ligand>
        <name>substrate</name>
    </ligand>
</feature>
<feature type="chain" id="PRO_5039528918" description="Probable periplasmic serine endoprotease DegP-like" evidence="17">
    <location>
        <begin position="20"/>
        <end position="472"/>
    </location>
</feature>
<evidence type="ECO:0000256" key="6">
    <source>
        <dbReference type="ARBA" id="ARBA00022670"/>
    </source>
</evidence>